<evidence type="ECO:0000259" key="2">
    <source>
        <dbReference type="Pfam" id="PF03448"/>
    </source>
</evidence>
<feature type="domain" description="Magnesium transporter MgtE intracellular" evidence="2">
    <location>
        <begin position="142"/>
        <end position="205"/>
    </location>
</feature>
<dbReference type="Gene3D" id="1.25.60.10">
    <property type="entry name" value="MgtE N-terminal domain-like"/>
    <property type="match status" value="1"/>
</dbReference>
<dbReference type="EMBL" id="QMPY01000048">
    <property type="protein sequence ID" value="RLE08065.1"/>
    <property type="molecule type" value="Genomic_DNA"/>
</dbReference>
<dbReference type="SUPFAM" id="SSF158791">
    <property type="entry name" value="MgtE N-terminal domain-like"/>
    <property type="match status" value="1"/>
</dbReference>
<dbReference type="InterPro" id="IPR038076">
    <property type="entry name" value="MgtE_N_sf"/>
</dbReference>
<name>A0A662D5N9_UNCAE</name>
<proteinExistence type="predicted"/>
<reference evidence="3 4" key="1">
    <citation type="submission" date="2018-06" db="EMBL/GenBank/DDBJ databases">
        <title>Extensive metabolic versatility and redundancy in microbially diverse, dynamic hydrothermal sediments.</title>
        <authorList>
            <person name="Dombrowski N."/>
            <person name="Teske A."/>
            <person name="Baker B.J."/>
        </authorList>
    </citation>
    <scope>NUCLEOTIDE SEQUENCE [LARGE SCALE GENOMIC DNA]</scope>
    <source>
        <strain evidence="3">B7_G13</strain>
    </source>
</reference>
<comment type="caution">
    <text evidence="3">The sequence shown here is derived from an EMBL/GenBank/DDBJ whole genome shotgun (WGS) entry which is preliminary data.</text>
</comment>
<dbReference type="Proteomes" id="UP000277457">
    <property type="component" value="Unassembled WGS sequence"/>
</dbReference>
<evidence type="ECO:0000256" key="1">
    <source>
        <dbReference type="SAM" id="Coils"/>
    </source>
</evidence>
<dbReference type="InterPro" id="IPR006668">
    <property type="entry name" value="Mg_transptr_MgtE_intracell_dom"/>
</dbReference>
<gene>
    <name evidence="3" type="ORF">DRZ78_01865</name>
</gene>
<dbReference type="Pfam" id="PF03448">
    <property type="entry name" value="MgtE_N"/>
    <property type="match status" value="1"/>
</dbReference>
<organism evidence="3 4">
    <name type="scientific">Aerophobetes bacterium</name>
    <dbReference type="NCBI Taxonomy" id="2030807"/>
    <lineage>
        <taxon>Bacteria</taxon>
        <taxon>Candidatus Aerophobota</taxon>
    </lineage>
</organism>
<evidence type="ECO:0000313" key="4">
    <source>
        <dbReference type="Proteomes" id="UP000277457"/>
    </source>
</evidence>
<protein>
    <recommendedName>
        <fullName evidence="2">Magnesium transporter MgtE intracellular domain-containing protein</fullName>
    </recommendedName>
</protein>
<evidence type="ECO:0000313" key="3">
    <source>
        <dbReference type="EMBL" id="RLE08065.1"/>
    </source>
</evidence>
<accession>A0A662D5N9</accession>
<feature type="coiled-coil region" evidence="1">
    <location>
        <begin position="70"/>
        <end position="135"/>
    </location>
</feature>
<sequence>MRCHLRILKISAVIFGLFVLLVGLMLLRKGILAKDKFLYFRKIPEVWMEKFPLRPFSFGKEEKVQESTQQEEIILALREIQRQRKEMEREREELKNLQNHLSLQKEELREEGERLVSLKKKLEELVEQEKIKQSERISWLASIYEEMRPEEAAPIMEKLDDGLVISILSQMDERQAGKILGAMEPTRATELSQKIGKDVIKQILEESKIK</sequence>
<dbReference type="AlphaFoldDB" id="A0A662D5N9"/>
<keyword evidence="1" id="KW-0175">Coiled coil</keyword>